<keyword evidence="4" id="KW-0732">Signal</keyword>
<dbReference type="EMBL" id="VWKO01000338">
    <property type="protein sequence ID" value="KAA4022132.1"/>
    <property type="molecule type" value="Genomic_DNA"/>
</dbReference>
<dbReference type="PANTHER" id="PTHR43751:SF7">
    <property type="entry name" value="ARYLSULPHATASE A"/>
    <property type="match status" value="1"/>
</dbReference>
<gene>
    <name evidence="6" type="ORF">F3D60_27135</name>
</gene>
<evidence type="ECO:0000256" key="4">
    <source>
        <dbReference type="SAM" id="SignalP"/>
    </source>
</evidence>
<dbReference type="InterPro" id="IPR052701">
    <property type="entry name" value="GAG_Ulvan_Degrading_Sulfatases"/>
</dbReference>
<feature type="modified residue" description="3-oxoalanine (Ser)" evidence="3">
    <location>
        <position position="81"/>
    </location>
</feature>
<dbReference type="Gene3D" id="3.40.720.10">
    <property type="entry name" value="Alkaline Phosphatase, subunit A"/>
    <property type="match status" value="1"/>
</dbReference>
<dbReference type="GO" id="GO:0016787">
    <property type="term" value="F:hydrolase activity"/>
    <property type="evidence" value="ECO:0007669"/>
    <property type="project" value="UniProtKB-KW"/>
</dbReference>
<proteinExistence type="inferred from homology"/>
<dbReference type="PROSITE" id="PS00523">
    <property type="entry name" value="SULFATASE_1"/>
    <property type="match status" value="1"/>
</dbReference>
<dbReference type="SUPFAM" id="SSF53649">
    <property type="entry name" value="Alkaline phosphatase-like"/>
    <property type="match status" value="1"/>
</dbReference>
<comment type="caution">
    <text evidence="6">The sequence shown here is derived from an EMBL/GenBank/DDBJ whole genome shotgun (WGS) entry which is preliminary data.</text>
</comment>
<organism evidence="6">
    <name type="scientific">Bacteroides ovatus</name>
    <dbReference type="NCBI Taxonomy" id="28116"/>
    <lineage>
        <taxon>Bacteria</taxon>
        <taxon>Pseudomonadati</taxon>
        <taxon>Bacteroidota</taxon>
        <taxon>Bacteroidia</taxon>
        <taxon>Bacteroidales</taxon>
        <taxon>Bacteroidaceae</taxon>
        <taxon>Bacteroides</taxon>
    </lineage>
</organism>
<name>A0A641RXZ5_BACOV</name>
<evidence type="ECO:0000256" key="3">
    <source>
        <dbReference type="PIRSR" id="PIRSR600917-52"/>
    </source>
</evidence>
<feature type="chain" id="PRO_5024883357" evidence="4">
    <location>
        <begin position="23"/>
        <end position="318"/>
    </location>
</feature>
<reference evidence="6" key="1">
    <citation type="journal article" date="2019" name="Nat. Med.">
        <title>A library of human gut bacterial isolates paired with longitudinal multiomics data enables mechanistic microbiome research.</title>
        <authorList>
            <person name="Poyet M."/>
            <person name="Groussin M."/>
            <person name="Gibbons S.M."/>
            <person name="Avila-Pacheco J."/>
            <person name="Jiang X."/>
            <person name="Kearney S.M."/>
            <person name="Perrotta A.R."/>
            <person name="Berdy B."/>
            <person name="Zhao S."/>
            <person name="Lieberman T.D."/>
            <person name="Swanson P.K."/>
            <person name="Smith M."/>
            <person name="Roesemann S."/>
            <person name="Alexander J.E."/>
            <person name="Rich S.A."/>
            <person name="Livny J."/>
            <person name="Vlamakis H."/>
            <person name="Clish C."/>
            <person name="Bullock K."/>
            <person name="Deik A."/>
            <person name="Scott J."/>
            <person name="Pierce K.A."/>
            <person name="Xavier R.J."/>
            <person name="Alm E.J."/>
        </authorList>
    </citation>
    <scope>NUCLEOTIDE SEQUENCE</scope>
    <source>
        <strain evidence="6">BIOML-A147</strain>
    </source>
</reference>
<feature type="non-terminal residue" evidence="6">
    <location>
        <position position="318"/>
    </location>
</feature>
<dbReference type="InterPro" id="IPR000917">
    <property type="entry name" value="Sulfatase_N"/>
</dbReference>
<dbReference type="PROSITE" id="PS00149">
    <property type="entry name" value="SULFATASE_2"/>
    <property type="match status" value="1"/>
</dbReference>
<evidence type="ECO:0000256" key="2">
    <source>
        <dbReference type="ARBA" id="ARBA00022801"/>
    </source>
</evidence>
<dbReference type="AlphaFoldDB" id="A0A641RXZ5"/>
<dbReference type="PANTHER" id="PTHR43751">
    <property type="entry name" value="SULFATASE"/>
    <property type="match status" value="1"/>
</dbReference>
<sequence length="318" mass="34848">MKNYLLFSSVLAPLAISSTACSSTEKTEKTSKPNVIVILADDLGYGDVSAYGSKTISTPNIDKLANGGVCFTDGHATSATSTPSRYAMFTGSYPWKNKNAKILPGDAPLLIDTAQFTMPKMFRNAGYTTAAIGKWHLGMGSGNPDWNKRVTPGANEIGFDYSCLIAATNDRVPTVYVENGTVVGLDPEDPIQVSYEKNFEGEPTAIDHPEMLKMHWAHGHNNSIVNGIPRIGYMKGGEKAKWVDEDMADYFVGKVMNFIDENKEKPFFLYYGLHQPHVPRAPHQRFAGKTTMGPRGDAIIEADWCVGQLIEKLEKEGV</sequence>
<dbReference type="Pfam" id="PF00884">
    <property type="entry name" value="Sulfatase"/>
    <property type="match status" value="1"/>
</dbReference>
<dbReference type="InterPro" id="IPR017850">
    <property type="entry name" value="Alkaline_phosphatase_core_sf"/>
</dbReference>
<accession>A0A641RXZ5</accession>
<comment type="similarity">
    <text evidence="1">Belongs to the sulfatase family.</text>
</comment>
<feature type="domain" description="Sulfatase N-terminal" evidence="5">
    <location>
        <begin position="33"/>
        <end position="317"/>
    </location>
</feature>
<evidence type="ECO:0000313" key="6">
    <source>
        <dbReference type="EMBL" id="KAA4022132.1"/>
    </source>
</evidence>
<dbReference type="PROSITE" id="PS51257">
    <property type="entry name" value="PROKAR_LIPOPROTEIN"/>
    <property type="match status" value="1"/>
</dbReference>
<keyword evidence="2 6" id="KW-0378">Hydrolase</keyword>
<evidence type="ECO:0000256" key="1">
    <source>
        <dbReference type="ARBA" id="ARBA00008779"/>
    </source>
</evidence>
<dbReference type="InterPro" id="IPR024607">
    <property type="entry name" value="Sulfatase_CS"/>
</dbReference>
<evidence type="ECO:0000259" key="5">
    <source>
        <dbReference type="Pfam" id="PF00884"/>
    </source>
</evidence>
<comment type="PTM">
    <text evidence="3">The conversion to 3-oxoalanine (also known as C-formylglycine, FGly), of a serine or cysteine residue in prokaryotes and of a cysteine residue in eukaryotes, is critical for catalytic activity.</text>
</comment>
<dbReference type="GO" id="GO:0016740">
    <property type="term" value="F:transferase activity"/>
    <property type="evidence" value="ECO:0007669"/>
    <property type="project" value="UniProtKB-KW"/>
</dbReference>
<protein>
    <submittedName>
        <fullName evidence="6">Sulfatase-like hydrolase/transferase</fullName>
    </submittedName>
</protein>
<feature type="signal peptide" evidence="4">
    <location>
        <begin position="1"/>
        <end position="22"/>
    </location>
</feature>
<keyword evidence="6" id="KW-0808">Transferase</keyword>